<accession>A0A1H6AL48</accession>
<dbReference type="InterPro" id="IPR020864">
    <property type="entry name" value="MACPF"/>
</dbReference>
<dbReference type="Pfam" id="PF01823">
    <property type="entry name" value="MACPF"/>
    <property type="match status" value="1"/>
</dbReference>
<dbReference type="Proteomes" id="UP000236731">
    <property type="component" value="Unassembled WGS sequence"/>
</dbReference>
<dbReference type="OrthoDB" id="1038436at2"/>
<evidence type="ECO:0000313" key="3">
    <source>
        <dbReference type="Proteomes" id="UP000236731"/>
    </source>
</evidence>
<gene>
    <name evidence="2" type="ORF">SAMN05421877_108180</name>
</gene>
<feature type="domain" description="MACPF" evidence="1">
    <location>
        <begin position="1"/>
        <end position="339"/>
    </location>
</feature>
<dbReference type="EMBL" id="FNUT01000008">
    <property type="protein sequence ID" value="SEG48755.1"/>
    <property type="molecule type" value="Genomic_DNA"/>
</dbReference>
<sequence>MNQNLNFLFLFLLLLTTSCKKEFSQISKDTSPRYIGQDEFKELGYGYDILEEIGSPKAVRGKILRIEDLHEANHKTIEFKPLDYQDGYLLSGETSSAYKKLLSNDLNIYAKTIFKIAEATLTAGFKKNTRDSNYYSYATFDKLILKNKISFVGDMRMLKSYIEPNFVRDCETLAPAELVNTYGTHVVLNFMNGAKLHFAYRSRANHSNKNQTVKAGLKATITTLFAGTTFNYDGSYTKEESSSNSEAELYYKTYGGDPTKSLEESISLSNPKTTKINTSNWQSSVTNNNSQIVKINKNGLIPIYEFIEDHEKRAKVKDYILYSYLKIFKTDTNLELFSTGDILGAGHTLDDIESAIMIFPDRPRIIKGSINTYNQTSNERMNTILREVNSSNSIQLFNKRISTFRYFTFGSMHGLSNFSSTPILNALSDIDKIEINNSAYDESHYKVERKLDLIKFQNKIYVRFYEKPQDKPETTTIYPIYDEKAISFYNFNKNRINQVKSISGYIVGPYF</sequence>
<evidence type="ECO:0000259" key="1">
    <source>
        <dbReference type="PROSITE" id="PS51412"/>
    </source>
</evidence>
<keyword evidence="3" id="KW-1185">Reference proteome</keyword>
<protein>
    <submittedName>
        <fullName evidence="2">MAC/Perforin domain-containing protein</fullName>
    </submittedName>
</protein>
<proteinExistence type="predicted"/>
<dbReference type="PROSITE" id="PS51412">
    <property type="entry name" value="MACPF_2"/>
    <property type="match status" value="1"/>
</dbReference>
<dbReference type="RefSeq" id="WP_103906864.1">
    <property type="nucleotide sequence ID" value="NZ_CP049246.1"/>
</dbReference>
<evidence type="ECO:0000313" key="2">
    <source>
        <dbReference type="EMBL" id="SEG48755.1"/>
    </source>
</evidence>
<dbReference type="AlphaFoldDB" id="A0A1H6AL48"/>
<name>A0A1H6AL48_9SPHI</name>
<reference evidence="3" key="1">
    <citation type="submission" date="2016-10" db="EMBL/GenBank/DDBJ databases">
        <authorList>
            <person name="Varghese N."/>
            <person name="Submissions S."/>
        </authorList>
    </citation>
    <scope>NUCLEOTIDE SEQUENCE [LARGE SCALE GENOMIC DNA]</scope>
    <source>
        <strain evidence="3">DSM 22361</strain>
    </source>
</reference>
<organism evidence="2 3">
    <name type="scientific">Sphingobacterium lactis</name>
    <dbReference type="NCBI Taxonomy" id="797291"/>
    <lineage>
        <taxon>Bacteria</taxon>
        <taxon>Pseudomonadati</taxon>
        <taxon>Bacteroidota</taxon>
        <taxon>Sphingobacteriia</taxon>
        <taxon>Sphingobacteriales</taxon>
        <taxon>Sphingobacteriaceae</taxon>
        <taxon>Sphingobacterium</taxon>
    </lineage>
</organism>